<dbReference type="GO" id="GO:0015074">
    <property type="term" value="P:DNA integration"/>
    <property type="evidence" value="ECO:0007669"/>
    <property type="project" value="InterPro"/>
</dbReference>
<evidence type="ECO:0000313" key="2">
    <source>
        <dbReference type="EMBL" id="KAG6922129.1"/>
    </source>
</evidence>
<dbReference type="InterPro" id="IPR012337">
    <property type="entry name" value="RNaseH-like_sf"/>
</dbReference>
<comment type="caution">
    <text evidence="2">The sequence shown here is derived from an EMBL/GenBank/DDBJ whole genome shotgun (WGS) entry which is preliminary data.</text>
</comment>
<organism evidence="2 3">
    <name type="scientific">Chelydra serpentina</name>
    <name type="common">Snapping turtle</name>
    <name type="synonym">Testudo serpentina</name>
    <dbReference type="NCBI Taxonomy" id="8475"/>
    <lineage>
        <taxon>Eukaryota</taxon>
        <taxon>Metazoa</taxon>
        <taxon>Chordata</taxon>
        <taxon>Craniata</taxon>
        <taxon>Vertebrata</taxon>
        <taxon>Euteleostomi</taxon>
        <taxon>Archelosauria</taxon>
        <taxon>Testudinata</taxon>
        <taxon>Testudines</taxon>
        <taxon>Cryptodira</taxon>
        <taxon>Durocryptodira</taxon>
        <taxon>Americhelydia</taxon>
        <taxon>Chelydroidea</taxon>
        <taxon>Chelydridae</taxon>
        <taxon>Chelydra</taxon>
    </lineage>
</organism>
<protein>
    <recommendedName>
        <fullName evidence="1">Integrase catalytic domain-containing protein</fullName>
    </recommendedName>
</protein>
<dbReference type="PANTHER" id="PTHR37984:SF5">
    <property type="entry name" value="PROTEIN NYNRIN-LIKE"/>
    <property type="match status" value="1"/>
</dbReference>
<accession>A0A8T1RZD1</accession>
<gene>
    <name evidence="2" type="ORF">G0U57_003668</name>
</gene>
<dbReference type="InterPro" id="IPR001584">
    <property type="entry name" value="Integrase_cat-core"/>
</dbReference>
<dbReference type="GO" id="GO:0003676">
    <property type="term" value="F:nucleic acid binding"/>
    <property type="evidence" value="ECO:0007669"/>
    <property type="project" value="InterPro"/>
</dbReference>
<keyword evidence="3" id="KW-1185">Reference proteome</keyword>
<dbReference type="EMBL" id="JAHGAV010001483">
    <property type="protein sequence ID" value="KAG6922129.1"/>
    <property type="molecule type" value="Genomic_DNA"/>
</dbReference>
<dbReference type="PROSITE" id="PS50994">
    <property type="entry name" value="INTEGRASE"/>
    <property type="match status" value="1"/>
</dbReference>
<dbReference type="InterPro" id="IPR050951">
    <property type="entry name" value="Retrovirus_Pol_polyprotein"/>
</dbReference>
<feature type="domain" description="Integrase catalytic" evidence="1">
    <location>
        <begin position="17"/>
        <end position="175"/>
    </location>
</feature>
<evidence type="ECO:0000259" key="1">
    <source>
        <dbReference type="PROSITE" id="PS50994"/>
    </source>
</evidence>
<dbReference type="SUPFAM" id="SSF53098">
    <property type="entry name" value="Ribonuclease H-like"/>
    <property type="match status" value="1"/>
</dbReference>
<dbReference type="PANTHER" id="PTHR37984">
    <property type="entry name" value="PROTEIN CBG26694"/>
    <property type="match status" value="1"/>
</dbReference>
<name>A0A8T1RZD1_CHESE</name>
<dbReference type="OrthoDB" id="9906983at2759"/>
<dbReference type="Pfam" id="PF00665">
    <property type="entry name" value="rve"/>
    <property type="match status" value="1"/>
</dbReference>
<evidence type="ECO:0000313" key="3">
    <source>
        <dbReference type="Proteomes" id="UP000765507"/>
    </source>
</evidence>
<sequence>MVNADPQVQKSPIAHQRIEGPWARLQIDYTGPPPVTPGNSKYCLVIVDPFTKWIEAIPTKTNTALTTARQLFKVVFSRWGLPKEINSDQGPHFIGETMQEMCKLLGIKQRFHIAGHPQSSGQVEQINCTLKDALRKMGKENGKDWDEKLSMILMVLRSVSASPGYTPFVAMTGRDTRTLQQWWLDVDIPDGWQPKVANHQWIRSLLDALK</sequence>
<dbReference type="Proteomes" id="UP000765507">
    <property type="component" value="Unassembled WGS sequence"/>
</dbReference>
<dbReference type="AlphaFoldDB" id="A0A8T1RZD1"/>
<reference evidence="2 3" key="1">
    <citation type="journal article" date="2020" name="G3 (Bethesda)">
        <title>Draft Genome of the Common Snapping Turtle, Chelydra serpentina, a Model for Phenotypic Plasticity in Reptiles.</title>
        <authorList>
            <person name="Das D."/>
            <person name="Singh S.K."/>
            <person name="Bierstedt J."/>
            <person name="Erickson A."/>
            <person name="Galli G.L.J."/>
            <person name="Crossley D.A. 2nd"/>
            <person name="Rhen T."/>
        </authorList>
    </citation>
    <scope>NUCLEOTIDE SEQUENCE [LARGE SCALE GENOMIC DNA]</scope>
    <source>
        <strain evidence="2">KW</strain>
    </source>
</reference>
<proteinExistence type="predicted"/>
<dbReference type="InterPro" id="IPR036397">
    <property type="entry name" value="RNaseH_sf"/>
</dbReference>
<dbReference type="Gene3D" id="3.30.420.10">
    <property type="entry name" value="Ribonuclease H-like superfamily/Ribonuclease H"/>
    <property type="match status" value="1"/>
</dbReference>